<proteinExistence type="predicted"/>
<evidence type="ECO:0000313" key="2">
    <source>
        <dbReference type="Proteomes" id="UP001186974"/>
    </source>
</evidence>
<name>A0ACC3CX86_9PEZI</name>
<organism evidence="1 2">
    <name type="scientific">Coniosporium uncinatum</name>
    <dbReference type="NCBI Taxonomy" id="93489"/>
    <lineage>
        <taxon>Eukaryota</taxon>
        <taxon>Fungi</taxon>
        <taxon>Dikarya</taxon>
        <taxon>Ascomycota</taxon>
        <taxon>Pezizomycotina</taxon>
        <taxon>Dothideomycetes</taxon>
        <taxon>Dothideomycetes incertae sedis</taxon>
        <taxon>Coniosporium</taxon>
    </lineage>
</organism>
<protein>
    <submittedName>
        <fullName evidence="1">Uncharacterized protein</fullName>
    </submittedName>
</protein>
<dbReference type="EMBL" id="JAWDJW010010084">
    <property type="protein sequence ID" value="KAK3050948.1"/>
    <property type="molecule type" value="Genomic_DNA"/>
</dbReference>
<feature type="non-terminal residue" evidence="1">
    <location>
        <position position="447"/>
    </location>
</feature>
<reference evidence="1" key="1">
    <citation type="submission" date="2024-09" db="EMBL/GenBank/DDBJ databases">
        <title>Black Yeasts Isolated from many extreme environments.</title>
        <authorList>
            <person name="Coleine C."/>
            <person name="Stajich J.E."/>
            <person name="Selbmann L."/>
        </authorList>
    </citation>
    <scope>NUCLEOTIDE SEQUENCE</scope>
    <source>
        <strain evidence="1">CCFEE 5737</strain>
    </source>
</reference>
<evidence type="ECO:0000313" key="1">
    <source>
        <dbReference type="EMBL" id="KAK3050948.1"/>
    </source>
</evidence>
<keyword evidence="2" id="KW-1185">Reference proteome</keyword>
<gene>
    <name evidence="1" type="ORF">LTS18_012507</name>
</gene>
<dbReference type="Proteomes" id="UP001186974">
    <property type="component" value="Unassembled WGS sequence"/>
</dbReference>
<accession>A0ACC3CX86</accession>
<comment type="caution">
    <text evidence="1">The sequence shown here is derived from an EMBL/GenBank/DDBJ whole genome shotgun (WGS) entry which is preliminary data.</text>
</comment>
<sequence>MTQSILITDDHKTHNATSSQHGIPLQDAPQYGNGQPFFPPNDPSERMASFGGRPYHSTTDLAALSQQFQPQYFNGMGLYQTSSMNSQATSATMTPRNLSRQASPTLQTGPNKKRKGSSTHHKIPSGLTMTRADVPQPMTMPSVSNVVPATASAVTSPTGFGSGPAFGTGEAGFAPPLSIPSYGGGPPTPNNNNYMSPAQRNGSFESMQFAQYYSAPSSAHHSRAPSPVANHRAPTSVFSAQQPQMPSSASTMSFPGTTFTSDPQQQQHSQQHSQQQSQQRPPTIFKVLPNEGPVSGGIEVAIFGKGFHRGIEVWFGDSPATTTTYWDEASLVCMLPPSPMPGIVTVAVTSQGRARHPTPPSGGPEQRFKYIDNEPPELLEMFARLMCQQQGVAPDQWRNFARQYINHSANGAGNQWSGGSPYGMMQRGHSDFSTALSDKIKMEELFL</sequence>